<evidence type="ECO:0000256" key="1">
    <source>
        <dbReference type="SAM" id="Coils"/>
    </source>
</evidence>
<accession>A0A1D3TWH9</accession>
<dbReference type="Pfam" id="PF22879">
    <property type="entry name" value="AIPR_N"/>
    <property type="match status" value="1"/>
</dbReference>
<proteinExistence type="predicted"/>
<dbReference type="EMBL" id="FMKA01000023">
    <property type="protein sequence ID" value="SCP98593.1"/>
    <property type="molecule type" value="Genomic_DNA"/>
</dbReference>
<evidence type="ECO:0000259" key="2">
    <source>
        <dbReference type="Pfam" id="PF10592"/>
    </source>
</evidence>
<feature type="coiled-coil region" evidence="1">
    <location>
        <begin position="3"/>
        <end position="30"/>
    </location>
</feature>
<name>A0A1D3TWH9_9FIRM</name>
<dbReference type="Proteomes" id="UP000199315">
    <property type="component" value="Unassembled WGS sequence"/>
</dbReference>
<gene>
    <name evidence="4" type="ORF">SAMN05421730_102312</name>
</gene>
<dbReference type="AlphaFoldDB" id="A0A1D3TWH9"/>
<dbReference type="STRING" id="1619234.SAMN05421730_102312"/>
<dbReference type="RefSeq" id="WP_091235649.1">
    <property type="nucleotide sequence ID" value="NZ_FMKA01000023.1"/>
</dbReference>
<organism evidence="4 5">
    <name type="scientific">Anaerobium acetethylicum</name>
    <dbReference type="NCBI Taxonomy" id="1619234"/>
    <lineage>
        <taxon>Bacteria</taxon>
        <taxon>Bacillati</taxon>
        <taxon>Bacillota</taxon>
        <taxon>Clostridia</taxon>
        <taxon>Lachnospirales</taxon>
        <taxon>Lachnospiraceae</taxon>
        <taxon>Anaerobium</taxon>
    </lineage>
</organism>
<protein>
    <submittedName>
        <fullName evidence="4">AIPR protein</fullName>
    </submittedName>
</protein>
<dbReference type="Pfam" id="PF10592">
    <property type="entry name" value="AIPR"/>
    <property type="match status" value="1"/>
</dbReference>
<evidence type="ECO:0000313" key="5">
    <source>
        <dbReference type="Proteomes" id="UP000199315"/>
    </source>
</evidence>
<evidence type="ECO:0000313" key="4">
    <source>
        <dbReference type="EMBL" id="SCP98593.1"/>
    </source>
</evidence>
<dbReference type="InterPro" id="IPR055101">
    <property type="entry name" value="AIPR_N"/>
</dbReference>
<evidence type="ECO:0000259" key="3">
    <source>
        <dbReference type="Pfam" id="PF22879"/>
    </source>
</evidence>
<dbReference type="InterPro" id="IPR018891">
    <property type="entry name" value="AIPR_C"/>
</dbReference>
<feature type="domain" description="Abortive phage infection protein C-terminal" evidence="2">
    <location>
        <begin position="240"/>
        <end position="554"/>
    </location>
</feature>
<dbReference type="OrthoDB" id="9806213at2"/>
<sequence>MITDQMRQFNEELIEEIREYKENDKCSTEDAFTKVFSEYVIDAGESFMNNCNILSYKKEFEKAKINGYIFDEYFQTLTLVVSAFENRIEISKMGKMDIIKNSKQATKFFRMCKLGYFENVEETDPGYIISEYINNFENDIENIRVILLTNRETTPDIPESIKIDKIIVKFDVWDLERVCQSIYQKKSHEDLVVRFQNKYNAPLKMIKVQQENDVYDCYIGVISGQCLAEIYRDEGQSLIEKNVRSFLQATGKINQGLKATLQNEPEMFMTYNNGISTTAKAIIVDDENSDDSFVVIKEVTDWQIVNGGQTTASIYNALQSGVDISAVNVQMKLTVIRDFRKTEEMVGYISKYANSQNKINMSDFSANDSYHVEMERLSRKIYVPVDSGKSTLRWYYERARGQYMVDVNRQPTPATKKKFKELNPKSMCISKTVAAKCMMAWMKYPYTVSKGLETNFIEYSAMIKNGDLPAPSDDTYISMIAKVILFKECDKLVAKQNFGGYKAQINYYTMALLSEFHEDQVSDVDIWKRQAISPELSIMIEDLILRVWNHFMNPEVKGINITQWCKKEDCWKFLKERYKNKLI</sequence>
<reference evidence="4 5" key="1">
    <citation type="submission" date="2016-09" db="EMBL/GenBank/DDBJ databases">
        <authorList>
            <person name="Capua I."/>
            <person name="De Benedictis P."/>
            <person name="Joannis T."/>
            <person name="Lombin L.H."/>
            <person name="Cattoli G."/>
        </authorList>
    </citation>
    <scope>NUCLEOTIDE SEQUENCE [LARGE SCALE GENOMIC DNA]</scope>
    <source>
        <strain evidence="4 5">GluBS11</strain>
    </source>
</reference>
<keyword evidence="5" id="KW-1185">Reference proteome</keyword>
<keyword evidence="1" id="KW-0175">Coiled coil</keyword>
<feature type="domain" description="Abortive infection phage resistance protein N-terminal" evidence="3">
    <location>
        <begin position="32"/>
        <end position="179"/>
    </location>
</feature>